<comment type="caution">
    <text evidence="5">Lacks conserved residue(s) required for the propagation of feature annotation.</text>
</comment>
<reference evidence="7 8" key="1">
    <citation type="journal article" date="2020" name="Microorganisms">
        <title>Osmotic Adaptation and Compatible Solute Biosynthesis of Phototrophic Bacteria as Revealed from Genome Analyses.</title>
        <authorList>
            <person name="Imhoff J.F."/>
            <person name="Rahn T."/>
            <person name="Kunzel S."/>
            <person name="Keller A."/>
            <person name="Neulinger S.C."/>
        </authorList>
    </citation>
    <scope>NUCLEOTIDE SEQUENCE [LARGE SCALE GENOMIC DNA]</scope>
    <source>
        <strain evidence="7 8">DSM 9895</strain>
    </source>
</reference>
<comment type="similarity">
    <text evidence="5">Belongs to the ferredoxin--NADP reductase type 2 family.</text>
</comment>
<evidence type="ECO:0000259" key="6">
    <source>
        <dbReference type="Pfam" id="PF07992"/>
    </source>
</evidence>
<keyword evidence="4 5" id="KW-0560">Oxidoreductase</keyword>
<keyword evidence="1 5" id="KW-0285">Flavoprotein</keyword>
<dbReference type="PANTHER" id="PTHR48105">
    <property type="entry name" value="THIOREDOXIN REDUCTASE 1-RELATED-RELATED"/>
    <property type="match status" value="1"/>
</dbReference>
<evidence type="ECO:0000256" key="2">
    <source>
        <dbReference type="ARBA" id="ARBA00022827"/>
    </source>
</evidence>
<dbReference type="HAMAP" id="MF_01685">
    <property type="entry name" value="FENR2"/>
    <property type="match status" value="1"/>
</dbReference>
<evidence type="ECO:0000256" key="5">
    <source>
        <dbReference type="HAMAP-Rule" id="MF_01685"/>
    </source>
</evidence>
<evidence type="ECO:0000256" key="3">
    <source>
        <dbReference type="ARBA" id="ARBA00022857"/>
    </source>
</evidence>
<evidence type="ECO:0000256" key="1">
    <source>
        <dbReference type="ARBA" id="ARBA00022630"/>
    </source>
</evidence>
<dbReference type="Pfam" id="PF07992">
    <property type="entry name" value="Pyr_redox_2"/>
    <property type="match status" value="1"/>
</dbReference>
<feature type="binding site" evidence="5">
    <location>
        <position position="297"/>
    </location>
    <ligand>
        <name>FAD</name>
        <dbReference type="ChEBI" id="CHEBI:57692"/>
    </ligand>
</feature>
<proteinExistence type="inferred from homology"/>
<dbReference type="InterPro" id="IPR022890">
    <property type="entry name" value="Fd--NADP_Rdtase_type_2"/>
</dbReference>
<feature type="binding site" evidence="5">
    <location>
        <position position="45"/>
    </location>
    <ligand>
        <name>FAD</name>
        <dbReference type="ChEBI" id="CHEBI:57692"/>
    </ligand>
</feature>
<dbReference type="Gene3D" id="3.50.50.60">
    <property type="entry name" value="FAD/NAD(P)-binding domain"/>
    <property type="match status" value="2"/>
</dbReference>
<feature type="binding site" evidence="5">
    <location>
        <position position="90"/>
    </location>
    <ligand>
        <name>FAD</name>
        <dbReference type="ChEBI" id="CHEBI:57692"/>
    </ligand>
</feature>
<dbReference type="InterPro" id="IPR036188">
    <property type="entry name" value="FAD/NAD-bd_sf"/>
</dbReference>
<evidence type="ECO:0000313" key="7">
    <source>
        <dbReference type="EMBL" id="MBK1670708.1"/>
    </source>
</evidence>
<protein>
    <recommendedName>
        <fullName evidence="5">Ferredoxin--NADP reductase</fullName>
        <shortName evidence="5">FNR</shortName>
        <shortName evidence="5">Fd-NADP(+) reductase</shortName>
        <ecNumber evidence="5">1.18.1.2</ecNumber>
    </recommendedName>
</protein>
<sequence>MSESRIETDVVIVGAGPVGLFAVFELGMLGLRAQLVDSLAGVGGQCQALYPEKPIYDIPGYPRILAGELIERLAEQAAPFKPGYHLEQRVETVQPARHGRWRVRTSAGTEIDCGAVIVAAGVGAFGPNRPPLEGLRDYEGQGPGTGVHYLVARREDFRDKRLVIAGGGDSALDWTLSLSDLARRIYVVHRRDKFRAAPESVREMRRLAEDPGSPVELVVPYQLHGLDGSDGRLTGVDVATLDGDVRRLEADALLPFFGLSMNLGPIAEWGLDLERGSVKADPVTCETSTAGIYAIGDIASYPGKLKLILSGFSEAALAAHAIYARLNPDTPLHWEHSTTKGVPGFAE</sequence>
<dbReference type="SUPFAM" id="SSF51905">
    <property type="entry name" value="FAD/NAD(P)-binding domain"/>
    <property type="match status" value="1"/>
</dbReference>
<dbReference type="InterPro" id="IPR050097">
    <property type="entry name" value="Ferredoxin-NADP_redctase_2"/>
</dbReference>
<dbReference type="PRINTS" id="PR00469">
    <property type="entry name" value="PNDRDTASEII"/>
</dbReference>
<evidence type="ECO:0000313" key="8">
    <source>
        <dbReference type="Proteomes" id="UP001296873"/>
    </source>
</evidence>
<feature type="binding site" evidence="5">
    <location>
        <position position="338"/>
    </location>
    <ligand>
        <name>FAD</name>
        <dbReference type="ChEBI" id="CHEBI:57692"/>
    </ligand>
</feature>
<gene>
    <name evidence="7" type="ORF">CKO28_22055</name>
</gene>
<evidence type="ECO:0000256" key="4">
    <source>
        <dbReference type="ARBA" id="ARBA00023002"/>
    </source>
</evidence>
<keyword evidence="2 5" id="KW-0274">FAD</keyword>
<feature type="binding site" evidence="5">
    <location>
        <position position="125"/>
    </location>
    <ligand>
        <name>FAD</name>
        <dbReference type="ChEBI" id="CHEBI:57692"/>
    </ligand>
</feature>
<dbReference type="PRINTS" id="PR00368">
    <property type="entry name" value="FADPNR"/>
</dbReference>
<feature type="binding site" evidence="5">
    <location>
        <position position="37"/>
    </location>
    <ligand>
        <name>FAD</name>
        <dbReference type="ChEBI" id="CHEBI:57692"/>
    </ligand>
</feature>
<feature type="domain" description="FAD/NAD(P)-binding" evidence="6">
    <location>
        <begin position="9"/>
        <end position="303"/>
    </location>
</feature>
<accession>A0ABS1DK27</accession>
<dbReference type="RefSeq" id="WP_200343150.1">
    <property type="nucleotide sequence ID" value="NZ_NRRL01000110.1"/>
</dbReference>
<dbReference type="InterPro" id="IPR023753">
    <property type="entry name" value="FAD/NAD-binding_dom"/>
</dbReference>
<keyword evidence="8" id="KW-1185">Reference proteome</keyword>
<dbReference type="EMBL" id="NRRL01000110">
    <property type="protein sequence ID" value="MBK1670708.1"/>
    <property type="molecule type" value="Genomic_DNA"/>
</dbReference>
<comment type="cofactor">
    <cofactor evidence="5">
        <name>FAD</name>
        <dbReference type="ChEBI" id="CHEBI:57692"/>
    </cofactor>
    <text evidence="5">Binds 1 FAD per subunit.</text>
</comment>
<organism evidence="7 8">
    <name type="scientific">Rhodovibrio sodomensis</name>
    <dbReference type="NCBI Taxonomy" id="1088"/>
    <lineage>
        <taxon>Bacteria</taxon>
        <taxon>Pseudomonadati</taxon>
        <taxon>Pseudomonadota</taxon>
        <taxon>Alphaproteobacteria</taxon>
        <taxon>Rhodospirillales</taxon>
        <taxon>Rhodovibrionaceae</taxon>
        <taxon>Rhodovibrio</taxon>
    </lineage>
</organism>
<dbReference type="Proteomes" id="UP001296873">
    <property type="component" value="Unassembled WGS sequence"/>
</dbReference>
<feature type="binding site" evidence="5">
    <location>
        <position position="50"/>
    </location>
    <ligand>
        <name>FAD</name>
        <dbReference type="ChEBI" id="CHEBI:57692"/>
    </ligand>
</feature>
<comment type="subunit">
    <text evidence="5">Homodimer.</text>
</comment>
<keyword evidence="3 5" id="KW-0521">NADP</keyword>
<comment type="catalytic activity">
    <reaction evidence="5">
        <text>2 reduced [2Fe-2S]-[ferredoxin] + NADP(+) + H(+) = 2 oxidized [2Fe-2S]-[ferredoxin] + NADPH</text>
        <dbReference type="Rhea" id="RHEA:20125"/>
        <dbReference type="Rhea" id="RHEA-COMP:10000"/>
        <dbReference type="Rhea" id="RHEA-COMP:10001"/>
        <dbReference type="ChEBI" id="CHEBI:15378"/>
        <dbReference type="ChEBI" id="CHEBI:33737"/>
        <dbReference type="ChEBI" id="CHEBI:33738"/>
        <dbReference type="ChEBI" id="CHEBI:57783"/>
        <dbReference type="ChEBI" id="CHEBI:58349"/>
        <dbReference type="EC" id="1.18.1.2"/>
    </reaction>
</comment>
<name>A0ABS1DK27_9PROT</name>
<comment type="caution">
    <text evidence="7">The sequence shown here is derived from an EMBL/GenBank/DDBJ whole genome shotgun (WGS) entry which is preliminary data.</text>
</comment>
<dbReference type="EC" id="1.18.1.2" evidence="5"/>